<keyword evidence="2" id="KW-0472">Membrane</keyword>
<dbReference type="AlphaFoldDB" id="A0A8H5CZI6"/>
<evidence type="ECO:0000313" key="4">
    <source>
        <dbReference type="Proteomes" id="UP000559256"/>
    </source>
</evidence>
<reference evidence="3 4" key="1">
    <citation type="journal article" date="2020" name="ISME J.">
        <title>Uncovering the hidden diversity of litter-decomposition mechanisms in mushroom-forming fungi.</title>
        <authorList>
            <person name="Floudas D."/>
            <person name="Bentzer J."/>
            <person name="Ahren D."/>
            <person name="Johansson T."/>
            <person name="Persson P."/>
            <person name="Tunlid A."/>
        </authorList>
    </citation>
    <scope>NUCLEOTIDE SEQUENCE [LARGE SCALE GENOMIC DNA]</scope>
    <source>
        <strain evidence="3 4">CBS 291.85</strain>
    </source>
</reference>
<proteinExistence type="predicted"/>
<comment type="caution">
    <text evidence="3">The sequence shown here is derived from an EMBL/GenBank/DDBJ whole genome shotgun (WGS) entry which is preliminary data.</text>
</comment>
<keyword evidence="4" id="KW-1185">Reference proteome</keyword>
<accession>A0A8H5CZI6</accession>
<keyword evidence="2" id="KW-0812">Transmembrane</keyword>
<dbReference type="EMBL" id="JAACJM010000073">
    <property type="protein sequence ID" value="KAF5350760.1"/>
    <property type="molecule type" value="Genomic_DNA"/>
</dbReference>
<protein>
    <submittedName>
        <fullName evidence="3">Uncharacterized protein</fullName>
    </submittedName>
</protein>
<feature type="transmembrane region" description="Helical" evidence="2">
    <location>
        <begin position="42"/>
        <end position="59"/>
    </location>
</feature>
<dbReference type="Proteomes" id="UP000559256">
    <property type="component" value="Unassembled WGS sequence"/>
</dbReference>
<evidence type="ECO:0000313" key="3">
    <source>
        <dbReference type="EMBL" id="KAF5350760.1"/>
    </source>
</evidence>
<feature type="compositionally biased region" description="Basic and acidic residues" evidence="1">
    <location>
        <begin position="204"/>
        <end position="214"/>
    </location>
</feature>
<evidence type="ECO:0000256" key="1">
    <source>
        <dbReference type="SAM" id="MobiDB-lite"/>
    </source>
</evidence>
<sequence length="342" mass="36982">MHTPIFRYDLICLMVTIMHFKCIPPLLFIVDLLLHPPSYCDLHILFLFIGCGSFFWYLPSLLAPSSHYRCPFHFVRVCGYTEPLIPKNPLSPFPFLHVESIFYCARFKRVDINHSFYACAELMTRHLQSANGAKLSVIGLNHVHLALVEENKPNVSGMLLSRGDNDKYVSRAEYDELKGRVDKLEALIARLTGAGSSSLSFEGYGRDDGGERSGGRSPDTGYGGMAAANMGRQRRGDGREEGGGESGVGSSRISGVGLAEATSAYGGYRGIGNEGRFPVAQSHGLDHQSPIGSRRSSSGGTSGSTVSGSGAGIGRLRSVSGIEDGGNPREASRGMSYTIQEY</sequence>
<feature type="region of interest" description="Disordered" evidence="1">
    <location>
        <begin position="278"/>
        <end position="342"/>
    </location>
</feature>
<name>A0A8H5CZI6_9AGAR</name>
<feature type="transmembrane region" description="Helical" evidence="2">
    <location>
        <begin position="12"/>
        <end position="30"/>
    </location>
</feature>
<organism evidence="3 4">
    <name type="scientific">Tetrapyrgos nigripes</name>
    <dbReference type="NCBI Taxonomy" id="182062"/>
    <lineage>
        <taxon>Eukaryota</taxon>
        <taxon>Fungi</taxon>
        <taxon>Dikarya</taxon>
        <taxon>Basidiomycota</taxon>
        <taxon>Agaricomycotina</taxon>
        <taxon>Agaricomycetes</taxon>
        <taxon>Agaricomycetidae</taxon>
        <taxon>Agaricales</taxon>
        <taxon>Marasmiineae</taxon>
        <taxon>Marasmiaceae</taxon>
        <taxon>Tetrapyrgos</taxon>
    </lineage>
</organism>
<dbReference type="OrthoDB" id="3362851at2759"/>
<feature type="region of interest" description="Disordered" evidence="1">
    <location>
        <begin position="200"/>
        <end position="254"/>
    </location>
</feature>
<feature type="compositionally biased region" description="Low complexity" evidence="1">
    <location>
        <begin position="291"/>
        <end position="308"/>
    </location>
</feature>
<keyword evidence="2" id="KW-1133">Transmembrane helix</keyword>
<evidence type="ECO:0000256" key="2">
    <source>
        <dbReference type="SAM" id="Phobius"/>
    </source>
</evidence>
<gene>
    <name evidence="3" type="ORF">D9758_010347</name>
</gene>